<dbReference type="GeneID" id="85480999"/>
<feature type="region of interest" description="Disordered" evidence="1">
    <location>
        <begin position="401"/>
        <end position="429"/>
    </location>
</feature>
<evidence type="ECO:0000256" key="1">
    <source>
        <dbReference type="SAM" id="MobiDB-lite"/>
    </source>
</evidence>
<reference evidence="2" key="1">
    <citation type="submission" date="2021-06" db="EMBL/GenBank/DDBJ databases">
        <title>Comparative genomics, transcriptomics and evolutionary studies reveal genomic signatures of adaptation to plant cell wall in hemibiotrophic fungi.</title>
        <authorList>
            <consortium name="DOE Joint Genome Institute"/>
            <person name="Baroncelli R."/>
            <person name="Diaz J.F."/>
            <person name="Benocci T."/>
            <person name="Peng M."/>
            <person name="Battaglia E."/>
            <person name="Haridas S."/>
            <person name="Andreopoulos W."/>
            <person name="Labutti K."/>
            <person name="Pangilinan J."/>
            <person name="Floch G.L."/>
            <person name="Makela M.R."/>
            <person name="Henrissat B."/>
            <person name="Grigoriev I.V."/>
            <person name="Crouch J.A."/>
            <person name="De Vries R.P."/>
            <person name="Sukno S.A."/>
            <person name="Thon M.R."/>
        </authorList>
    </citation>
    <scope>NUCLEOTIDE SEQUENCE</scope>
    <source>
        <strain evidence="2">CBS 102054</strain>
    </source>
</reference>
<protein>
    <recommendedName>
        <fullName evidence="4">C2H2-type domain-containing protein</fullName>
    </recommendedName>
</protein>
<name>A0AAJ0ECE3_9PEZI</name>
<feature type="compositionally biased region" description="Basic residues" evidence="1">
    <location>
        <begin position="416"/>
        <end position="429"/>
    </location>
</feature>
<evidence type="ECO:0000313" key="3">
    <source>
        <dbReference type="Proteomes" id="UP001243989"/>
    </source>
</evidence>
<dbReference type="AlphaFoldDB" id="A0AAJ0ECE3"/>
<evidence type="ECO:0000313" key="2">
    <source>
        <dbReference type="EMBL" id="KAK1633503.1"/>
    </source>
</evidence>
<sequence>MMVDTASIDPSLTQFSHSTMIDRIHVGPEGNQSLSFEDFNLGRQIYQHPMSQSPIWDIASQPFSDPSLNVASFAQLPTHALNGGSPLSLGLSIDANHNKTSRPASNPTSNATRIGNRKRGRSQITRNTISGRQKGDNAALDELGDAKDESEDDEADAPPSKRLACPFYKFDRVRHLRCAHFHLKRVKDVKQHLLRKHRFHCNGCHEGFKDEENCRRHANSQQCQAGAGFSQPTGIEEGFSEDQVKELLQRMNSREADRSWYSIWEILFPGRPTLASAFLKSDVEEVISTVCELWEKNRSKVMSSLGNAPFLAGPITDAELSEQIICSTSGTPAEDNLLRLLGKLAEVSVPRGNVDGRCAPTAQTGFSAPALGHASMLRTESTNLCDSEKLQVSDKMTCLVKTESPGNARPISRRQIDRKRRSARRNPET</sequence>
<keyword evidence="3" id="KW-1185">Reference proteome</keyword>
<accession>A0AAJ0ECE3</accession>
<feature type="compositionally biased region" description="Polar residues" evidence="1">
    <location>
        <begin position="122"/>
        <end position="131"/>
    </location>
</feature>
<gene>
    <name evidence="2" type="ORF">BDP81DRAFT_67067</name>
</gene>
<comment type="caution">
    <text evidence="2">The sequence shown here is derived from an EMBL/GenBank/DDBJ whole genome shotgun (WGS) entry which is preliminary data.</text>
</comment>
<evidence type="ECO:0008006" key="4">
    <source>
        <dbReference type="Google" id="ProtNLM"/>
    </source>
</evidence>
<feature type="region of interest" description="Disordered" evidence="1">
    <location>
        <begin position="92"/>
        <end position="138"/>
    </location>
</feature>
<feature type="compositionally biased region" description="Polar residues" evidence="1">
    <location>
        <begin position="101"/>
        <end position="113"/>
    </location>
</feature>
<dbReference type="PANTHER" id="PTHR38166">
    <property type="entry name" value="C2H2-TYPE DOMAIN-CONTAINING PROTEIN-RELATED"/>
    <property type="match status" value="1"/>
</dbReference>
<dbReference type="EMBL" id="JAHMHQ010000017">
    <property type="protein sequence ID" value="KAK1633503.1"/>
    <property type="molecule type" value="Genomic_DNA"/>
</dbReference>
<dbReference type="Proteomes" id="UP001243989">
    <property type="component" value="Unassembled WGS sequence"/>
</dbReference>
<proteinExistence type="predicted"/>
<dbReference type="PANTHER" id="PTHR38166:SF1">
    <property type="entry name" value="C2H2-TYPE DOMAIN-CONTAINING PROTEIN"/>
    <property type="match status" value="1"/>
</dbReference>
<dbReference type="RefSeq" id="XP_060442110.1">
    <property type="nucleotide sequence ID" value="XM_060596137.1"/>
</dbReference>
<organism evidence="2 3">
    <name type="scientific">Colletotrichum phormii</name>
    <dbReference type="NCBI Taxonomy" id="359342"/>
    <lineage>
        <taxon>Eukaryota</taxon>
        <taxon>Fungi</taxon>
        <taxon>Dikarya</taxon>
        <taxon>Ascomycota</taxon>
        <taxon>Pezizomycotina</taxon>
        <taxon>Sordariomycetes</taxon>
        <taxon>Hypocreomycetidae</taxon>
        <taxon>Glomerellales</taxon>
        <taxon>Glomerellaceae</taxon>
        <taxon>Colletotrichum</taxon>
        <taxon>Colletotrichum acutatum species complex</taxon>
    </lineage>
</organism>